<dbReference type="PROSITE" id="PS50011">
    <property type="entry name" value="PROTEIN_KINASE_DOM"/>
    <property type="match status" value="1"/>
</dbReference>
<dbReference type="SMART" id="SM00220">
    <property type="entry name" value="S_TKc"/>
    <property type="match status" value="1"/>
</dbReference>
<dbReference type="OrthoDB" id="40902at2759"/>
<evidence type="ECO:0000256" key="4">
    <source>
        <dbReference type="ARBA" id="ARBA00022840"/>
    </source>
</evidence>
<evidence type="ECO:0000313" key="7">
    <source>
        <dbReference type="EMBL" id="KAH7294831.1"/>
    </source>
</evidence>
<dbReference type="InterPro" id="IPR045269">
    <property type="entry name" value="Atg1-like"/>
</dbReference>
<evidence type="ECO:0000256" key="3">
    <source>
        <dbReference type="ARBA" id="ARBA00022777"/>
    </source>
</evidence>
<dbReference type="PANTHER" id="PTHR24348:SF22">
    <property type="entry name" value="NON-SPECIFIC SERINE_THREONINE PROTEIN KINASE"/>
    <property type="match status" value="1"/>
</dbReference>
<dbReference type="GO" id="GO:0005829">
    <property type="term" value="C:cytosol"/>
    <property type="evidence" value="ECO:0007669"/>
    <property type="project" value="TreeGrafter"/>
</dbReference>
<dbReference type="InterPro" id="IPR011009">
    <property type="entry name" value="Kinase-like_dom_sf"/>
</dbReference>
<dbReference type="Proteomes" id="UP000825935">
    <property type="component" value="Chromosome 27"/>
</dbReference>
<dbReference type="GO" id="GO:0016020">
    <property type="term" value="C:membrane"/>
    <property type="evidence" value="ECO:0007669"/>
    <property type="project" value="TreeGrafter"/>
</dbReference>
<dbReference type="GO" id="GO:0005776">
    <property type="term" value="C:autophagosome"/>
    <property type="evidence" value="ECO:0007669"/>
    <property type="project" value="TreeGrafter"/>
</dbReference>
<sequence>MFFNGSHGTELYQAPEILQRRPYDEKVDIWSMGVILYILLFNDHPFKGSSSFAIHHSIRTRLYIITQSKLTISDNARDLLINLLQPNPCKRMTLSSILTHSWLSPIPYFKHITLEGYAVNAVELENHVEVDESEVEKHCGVPLLGHYQSTKLFTKEANHQNGLLRHLIVLFDRKSSPDSSSLLEDQASNGTEDHTYRKLDSGDHEDTQTSLCIRLRTFCACFAKRICG</sequence>
<feature type="region of interest" description="Disordered" evidence="5">
    <location>
        <begin position="180"/>
        <end position="204"/>
    </location>
</feature>
<accession>A0A8T2RFZ6</accession>
<keyword evidence="3" id="KW-0418">Kinase</keyword>
<gene>
    <name evidence="7" type="ORF">KP509_27G020900</name>
</gene>
<feature type="domain" description="Protein kinase" evidence="6">
    <location>
        <begin position="1"/>
        <end position="103"/>
    </location>
</feature>
<dbReference type="SUPFAM" id="SSF56112">
    <property type="entry name" value="Protein kinase-like (PK-like)"/>
    <property type="match status" value="1"/>
</dbReference>
<reference evidence="7 8" key="1">
    <citation type="submission" date="2021-08" db="EMBL/GenBank/DDBJ databases">
        <title>WGS assembly of Ceratopteris richardii.</title>
        <authorList>
            <person name="Marchant D.B."/>
            <person name="Chen G."/>
            <person name="Jenkins J."/>
            <person name="Shu S."/>
            <person name="Leebens-Mack J."/>
            <person name="Grimwood J."/>
            <person name="Schmutz J."/>
            <person name="Soltis P."/>
            <person name="Soltis D."/>
            <person name="Chen Z.-H."/>
        </authorList>
    </citation>
    <scope>NUCLEOTIDE SEQUENCE [LARGE SCALE GENOMIC DNA]</scope>
    <source>
        <strain evidence="7">Whitten #5841</strain>
        <tissue evidence="7">Leaf</tissue>
    </source>
</reference>
<keyword evidence="4" id="KW-0067">ATP-binding</keyword>
<dbReference type="GO" id="GO:0010506">
    <property type="term" value="P:regulation of autophagy"/>
    <property type="evidence" value="ECO:0007669"/>
    <property type="project" value="InterPro"/>
</dbReference>
<dbReference type="AlphaFoldDB" id="A0A8T2RFZ6"/>
<proteinExistence type="predicted"/>
<evidence type="ECO:0000256" key="2">
    <source>
        <dbReference type="ARBA" id="ARBA00022741"/>
    </source>
</evidence>
<feature type="compositionally biased region" description="Basic and acidic residues" evidence="5">
    <location>
        <begin position="191"/>
        <end position="204"/>
    </location>
</feature>
<organism evidence="7 8">
    <name type="scientific">Ceratopteris richardii</name>
    <name type="common">Triangle waterfern</name>
    <dbReference type="NCBI Taxonomy" id="49495"/>
    <lineage>
        <taxon>Eukaryota</taxon>
        <taxon>Viridiplantae</taxon>
        <taxon>Streptophyta</taxon>
        <taxon>Embryophyta</taxon>
        <taxon>Tracheophyta</taxon>
        <taxon>Polypodiopsida</taxon>
        <taxon>Polypodiidae</taxon>
        <taxon>Polypodiales</taxon>
        <taxon>Pteridineae</taxon>
        <taxon>Pteridaceae</taxon>
        <taxon>Parkerioideae</taxon>
        <taxon>Ceratopteris</taxon>
    </lineage>
</organism>
<name>A0A8T2RFZ6_CERRI</name>
<protein>
    <recommendedName>
        <fullName evidence="6">Protein kinase domain-containing protein</fullName>
    </recommendedName>
</protein>
<evidence type="ECO:0000256" key="5">
    <source>
        <dbReference type="SAM" id="MobiDB-lite"/>
    </source>
</evidence>
<keyword evidence="2" id="KW-0547">Nucleotide-binding</keyword>
<dbReference type="Gene3D" id="1.10.510.10">
    <property type="entry name" value="Transferase(Phosphotransferase) domain 1"/>
    <property type="match status" value="1"/>
</dbReference>
<dbReference type="EMBL" id="CM035432">
    <property type="protein sequence ID" value="KAH7294831.1"/>
    <property type="molecule type" value="Genomic_DNA"/>
</dbReference>
<dbReference type="InterPro" id="IPR000719">
    <property type="entry name" value="Prot_kinase_dom"/>
</dbReference>
<dbReference type="Pfam" id="PF00069">
    <property type="entry name" value="Pkinase"/>
    <property type="match status" value="1"/>
</dbReference>
<dbReference type="GO" id="GO:0005524">
    <property type="term" value="F:ATP binding"/>
    <property type="evidence" value="ECO:0007669"/>
    <property type="project" value="UniProtKB-KW"/>
</dbReference>
<dbReference type="GO" id="GO:0000045">
    <property type="term" value="P:autophagosome assembly"/>
    <property type="evidence" value="ECO:0007669"/>
    <property type="project" value="TreeGrafter"/>
</dbReference>
<feature type="compositionally biased region" description="Polar residues" evidence="5">
    <location>
        <begin position="180"/>
        <end position="190"/>
    </location>
</feature>
<evidence type="ECO:0000259" key="6">
    <source>
        <dbReference type="PROSITE" id="PS50011"/>
    </source>
</evidence>
<dbReference type="GO" id="GO:0004674">
    <property type="term" value="F:protein serine/threonine kinase activity"/>
    <property type="evidence" value="ECO:0007669"/>
    <property type="project" value="InterPro"/>
</dbReference>
<evidence type="ECO:0000256" key="1">
    <source>
        <dbReference type="ARBA" id="ARBA00022679"/>
    </source>
</evidence>
<evidence type="ECO:0000313" key="8">
    <source>
        <dbReference type="Proteomes" id="UP000825935"/>
    </source>
</evidence>
<comment type="caution">
    <text evidence="7">The sequence shown here is derived from an EMBL/GenBank/DDBJ whole genome shotgun (WGS) entry which is preliminary data.</text>
</comment>
<dbReference type="GO" id="GO:0000407">
    <property type="term" value="C:phagophore assembly site"/>
    <property type="evidence" value="ECO:0007669"/>
    <property type="project" value="TreeGrafter"/>
</dbReference>
<keyword evidence="1" id="KW-0808">Transferase</keyword>
<keyword evidence="8" id="KW-1185">Reference proteome</keyword>
<dbReference type="PANTHER" id="PTHR24348">
    <property type="entry name" value="SERINE/THREONINE-PROTEIN KINASE UNC-51-RELATED"/>
    <property type="match status" value="1"/>
</dbReference>